<organism evidence="9 10">
    <name type="scientific">Candidatus Pedobacter colombiensis</name>
    <dbReference type="NCBI Taxonomy" id="3121371"/>
    <lineage>
        <taxon>Bacteria</taxon>
        <taxon>Pseudomonadati</taxon>
        <taxon>Bacteroidota</taxon>
        <taxon>Sphingobacteriia</taxon>
        <taxon>Sphingobacteriales</taxon>
        <taxon>Sphingobacteriaceae</taxon>
        <taxon>Pedobacter</taxon>
    </lineage>
</organism>
<gene>
    <name evidence="9" type="ORF">P0Y49_17775</name>
</gene>
<dbReference type="InterPro" id="IPR011990">
    <property type="entry name" value="TPR-like_helical_dom_sf"/>
</dbReference>
<accession>A0AAJ5W7S0</accession>
<dbReference type="GO" id="GO:0009279">
    <property type="term" value="C:cell outer membrane"/>
    <property type="evidence" value="ECO:0007669"/>
    <property type="project" value="UniProtKB-SubCell"/>
</dbReference>
<dbReference type="InterPro" id="IPR012944">
    <property type="entry name" value="SusD_RagB_dom"/>
</dbReference>
<evidence type="ECO:0000256" key="1">
    <source>
        <dbReference type="ARBA" id="ARBA00004442"/>
    </source>
</evidence>
<evidence type="ECO:0000256" key="5">
    <source>
        <dbReference type="ARBA" id="ARBA00023237"/>
    </source>
</evidence>
<sequence>MKRIYLYQLLVLVVLSITACNKQLDLAPENNLVEDQVLEDKVTAERLVAGGFYSQFLVERNTLPVIDFSTGITTQATNNYYTGSIDENLSTVKDIWAGHYVVINIANVIINNLPSKAKFEVEIQKRLIAEAKFLRAFSYFRLAILYGDRIFDGPSAANNPCVPLRLEGFVRSGAEQIIPRATNKQIIDKVLKDLEEAIPDLPTNYPDAPSGTQDVKLRSRAVKAVGRAFLSRVYLYLNNYDGAISNADLVLGDPNYELAASPAVVFPNNLTVSSGPSNIPYNKEVVYGYPVSWNLYSTSSTTHSYQYNFDATFLNTYMANDMRSTTMVRSVTVLGVTGPRSNKYTSPGLLDNEMIIRLAEVVLTKAEALARRDGVNQTSVDLLNSIYQRAFVAGQKPVPYTMASFATKDALVSRILQERRWELAAEGHDRFDKLRAGLPVNPVLPAGKNTFPIPQTEINITSGVIVQNPGYQK</sequence>
<reference evidence="9" key="1">
    <citation type="submission" date="2023-03" db="EMBL/GenBank/DDBJ databases">
        <title>Andean soil-derived lignocellulolytic bacterial consortium as a source of novel taxa and putative plastic-active enzymes.</title>
        <authorList>
            <person name="Diaz-Garcia L."/>
            <person name="Chuvochina M."/>
            <person name="Feuerriegel G."/>
            <person name="Bunk B."/>
            <person name="Sproer C."/>
            <person name="Streit W.R."/>
            <person name="Rodriguez L.M."/>
            <person name="Overmann J."/>
            <person name="Jimenez D.J."/>
        </authorList>
    </citation>
    <scope>NUCLEOTIDE SEQUENCE</scope>
    <source>
        <strain evidence="9">MAG 3858</strain>
    </source>
</reference>
<evidence type="ECO:0000313" key="9">
    <source>
        <dbReference type="EMBL" id="WEK18640.1"/>
    </source>
</evidence>
<dbReference type="Pfam" id="PF07980">
    <property type="entry name" value="SusD_RagB"/>
    <property type="match status" value="1"/>
</dbReference>
<evidence type="ECO:0000256" key="2">
    <source>
        <dbReference type="ARBA" id="ARBA00006275"/>
    </source>
</evidence>
<dbReference type="Proteomes" id="UP001214530">
    <property type="component" value="Chromosome"/>
</dbReference>
<keyword evidence="4" id="KW-0472">Membrane</keyword>
<evidence type="ECO:0000256" key="3">
    <source>
        <dbReference type="ARBA" id="ARBA00022729"/>
    </source>
</evidence>
<evidence type="ECO:0000256" key="4">
    <source>
        <dbReference type="ARBA" id="ARBA00023136"/>
    </source>
</evidence>
<evidence type="ECO:0000313" key="10">
    <source>
        <dbReference type="Proteomes" id="UP001214530"/>
    </source>
</evidence>
<feature type="chain" id="PRO_5042533987" evidence="6">
    <location>
        <begin position="22"/>
        <end position="473"/>
    </location>
</feature>
<dbReference type="AlphaFoldDB" id="A0AAJ5W7S0"/>
<protein>
    <submittedName>
        <fullName evidence="9">RagB/SusD family nutrient uptake outer membrane protein</fullName>
    </submittedName>
</protein>
<comment type="similarity">
    <text evidence="2">Belongs to the SusD family.</text>
</comment>
<dbReference type="InterPro" id="IPR033985">
    <property type="entry name" value="SusD-like_N"/>
</dbReference>
<dbReference type="Pfam" id="PF14322">
    <property type="entry name" value="SusD-like_3"/>
    <property type="match status" value="1"/>
</dbReference>
<feature type="signal peptide" evidence="6">
    <location>
        <begin position="1"/>
        <end position="21"/>
    </location>
</feature>
<dbReference type="PROSITE" id="PS51257">
    <property type="entry name" value="PROKAR_LIPOPROTEIN"/>
    <property type="match status" value="1"/>
</dbReference>
<feature type="domain" description="RagB/SusD" evidence="7">
    <location>
        <begin position="332"/>
        <end position="435"/>
    </location>
</feature>
<comment type="subcellular location">
    <subcellularLocation>
        <location evidence="1">Cell outer membrane</location>
    </subcellularLocation>
</comment>
<dbReference type="Gene3D" id="1.25.40.390">
    <property type="match status" value="1"/>
</dbReference>
<evidence type="ECO:0000256" key="6">
    <source>
        <dbReference type="SAM" id="SignalP"/>
    </source>
</evidence>
<keyword evidence="5" id="KW-0998">Cell outer membrane</keyword>
<dbReference type="SUPFAM" id="SSF48452">
    <property type="entry name" value="TPR-like"/>
    <property type="match status" value="1"/>
</dbReference>
<feature type="domain" description="SusD-like N-terminal" evidence="8">
    <location>
        <begin position="79"/>
        <end position="235"/>
    </location>
</feature>
<proteinExistence type="inferred from homology"/>
<evidence type="ECO:0000259" key="8">
    <source>
        <dbReference type="Pfam" id="PF14322"/>
    </source>
</evidence>
<keyword evidence="3 6" id="KW-0732">Signal</keyword>
<evidence type="ECO:0000259" key="7">
    <source>
        <dbReference type="Pfam" id="PF07980"/>
    </source>
</evidence>
<name>A0AAJ5W7S0_9SPHI</name>
<dbReference type="EMBL" id="CP119313">
    <property type="protein sequence ID" value="WEK18640.1"/>
    <property type="molecule type" value="Genomic_DNA"/>
</dbReference>